<dbReference type="CDD" id="cd15482">
    <property type="entry name" value="Sialidase_non-viral"/>
    <property type="match status" value="1"/>
</dbReference>
<dbReference type="InterPro" id="IPR036278">
    <property type="entry name" value="Sialidase_sf"/>
</dbReference>
<keyword evidence="3" id="KW-1185">Reference proteome</keyword>
<dbReference type="Gene3D" id="2.120.10.10">
    <property type="match status" value="1"/>
</dbReference>
<accession>A0A4Q9DIB2</accession>
<comment type="caution">
    <text evidence="2">The sequence shown here is derived from an EMBL/GenBank/DDBJ whole genome shotgun (WGS) entry which is preliminary data.</text>
</comment>
<dbReference type="Pfam" id="PF13088">
    <property type="entry name" value="BNR_2"/>
    <property type="match status" value="1"/>
</dbReference>
<dbReference type="OrthoDB" id="41724at2"/>
<protein>
    <submittedName>
        <fullName evidence="2">Neuraminidase (Sialidase)</fullName>
    </submittedName>
</protein>
<reference evidence="2 3" key="1">
    <citation type="submission" date="2019-02" db="EMBL/GenBank/DDBJ databases">
        <title>Paenibacillus sp. nov., isolated from surface-sterilized tissue of Thalictrum simplex L.</title>
        <authorList>
            <person name="Tuo L."/>
        </authorList>
    </citation>
    <scope>NUCLEOTIDE SEQUENCE [LARGE SCALE GENOMIC DNA]</scope>
    <source>
        <strain evidence="2 3">N2SHLJ1</strain>
    </source>
</reference>
<evidence type="ECO:0000313" key="2">
    <source>
        <dbReference type="EMBL" id="TBL71405.1"/>
    </source>
</evidence>
<dbReference type="EMBL" id="SIRE01000026">
    <property type="protein sequence ID" value="TBL71405.1"/>
    <property type="molecule type" value="Genomic_DNA"/>
</dbReference>
<feature type="domain" description="Sialidase" evidence="1">
    <location>
        <begin position="37"/>
        <end position="324"/>
    </location>
</feature>
<evidence type="ECO:0000313" key="3">
    <source>
        <dbReference type="Proteomes" id="UP000293142"/>
    </source>
</evidence>
<evidence type="ECO:0000259" key="1">
    <source>
        <dbReference type="Pfam" id="PF13088"/>
    </source>
</evidence>
<gene>
    <name evidence="2" type="ORF">EYB31_30410</name>
</gene>
<dbReference type="SUPFAM" id="SSF50939">
    <property type="entry name" value="Sialidases"/>
    <property type="match status" value="1"/>
</dbReference>
<organism evidence="2 3">
    <name type="scientific">Paenibacillus thalictri</name>
    <dbReference type="NCBI Taxonomy" id="2527873"/>
    <lineage>
        <taxon>Bacteria</taxon>
        <taxon>Bacillati</taxon>
        <taxon>Bacillota</taxon>
        <taxon>Bacilli</taxon>
        <taxon>Bacillales</taxon>
        <taxon>Paenibacillaceae</taxon>
        <taxon>Paenibacillus</taxon>
    </lineage>
</organism>
<dbReference type="Proteomes" id="UP000293142">
    <property type="component" value="Unassembled WGS sequence"/>
</dbReference>
<dbReference type="PANTHER" id="PTHR43752:SF2">
    <property type="entry name" value="BNR_ASP-BOX REPEAT FAMILY PROTEIN"/>
    <property type="match status" value="1"/>
</dbReference>
<name>A0A4Q9DIB2_9BACL</name>
<proteinExistence type="predicted"/>
<dbReference type="InterPro" id="IPR011040">
    <property type="entry name" value="Sialidase"/>
</dbReference>
<dbReference type="AlphaFoldDB" id="A0A4Q9DIB2"/>
<sequence>MHSTVELQTVHKEFVFEDKRPFLSCHASTLIVLEHDEVLVAWFGGTAEKNSDVAIWISRRQSAGGWGEPVKIADEEGVAHWNPVLFQGADGRIFLFYKVGHEIIDWHTRVMVSTDGGHTWSGPKELVDGDRGGRGPVKNKPILLDSGAIAAPASLERPDPDHPGKEIWEAFADLSFDGGATWSSSGIVPLDGSLLQGQAHTKAKGVIQPALWEDANGLHMLLRSTEGWIYRSDSTDGGATWCTAYPTPLPNNNSGLDVVKTDNGLLALVCNPVQGSGTSSPRSPLTVVFSSDNGESWGNEFILEDGPGEYSYPAVVAKGNRLYITYTWKRERIAFWQMQLRE</sequence>
<dbReference type="PANTHER" id="PTHR43752">
    <property type="entry name" value="BNR/ASP-BOX REPEAT FAMILY PROTEIN"/>
    <property type="match status" value="1"/>
</dbReference>